<organism evidence="2 3">
    <name type="scientific">Fusarium equiseti</name>
    <name type="common">Fusarium scirpi</name>
    <dbReference type="NCBI Taxonomy" id="61235"/>
    <lineage>
        <taxon>Eukaryota</taxon>
        <taxon>Fungi</taxon>
        <taxon>Dikarya</taxon>
        <taxon>Ascomycota</taxon>
        <taxon>Pezizomycotina</taxon>
        <taxon>Sordariomycetes</taxon>
        <taxon>Hypocreomycetidae</taxon>
        <taxon>Hypocreales</taxon>
        <taxon>Nectriaceae</taxon>
        <taxon>Fusarium</taxon>
        <taxon>Fusarium incarnatum-equiseti species complex</taxon>
    </lineage>
</organism>
<dbReference type="Proteomes" id="UP001152024">
    <property type="component" value="Unassembled WGS sequence"/>
</dbReference>
<feature type="chain" id="PRO_5046261001" description="DNA2/NAM7 helicase-like C-terminal domain-containing protein" evidence="1">
    <location>
        <begin position="20"/>
        <end position="117"/>
    </location>
</feature>
<comment type="caution">
    <text evidence="2">The sequence shown here is derived from an EMBL/GenBank/DDBJ whole genome shotgun (WGS) entry which is preliminary data.</text>
</comment>
<evidence type="ECO:0000313" key="3">
    <source>
        <dbReference type="Proteomes" id="UP001152024"/>
    </source>
</evidence>
<feature type="signal peptide" evidence="1">
    <location>
        <begin position="1"/>
        <end position="19"/>
    </location>
</feature>
<reference evidence="2" key="1">
    <citation type="submission" date="2022-09" db="EMBL/GenBank/DDBJ databases">
        <title>Fusarium specimens isolated from Avocado Roots.</title>
        <authorList>
            <person name="Stajich J."/>
            <person name="Roper C."/>
            <person name="Heimlech-Rivalta G."/>
        </authorList>
    </citation>
    <scope>NUCLEOTIDE SEQUENCE</scope>
    <source>
        <strain evidence="2">CF00095</strain>
    </source>
</reference>
<dbReference type="InterPro" id="IPR027417">
    <property type="entry name" value="P-loop_NTPase"/>
</dbReference>
<dbReference type="Gene3D" id="3.40.50.300">
    <property type="entry name" value="P-loop containing nucleotide triphosphate hydrolases"/>
    <property type="match status" value="1"/>
</dbReference>
<protein>
    <recommendedName>
        <fullName evidence="4">DNA2/NAM7 helicase-like C-terminal domain-containing protein</fullName>
    </recommendedName>
</protein>
<evidence type="ECO:0008006" key="4">
    <source>
        <dbReference type="Google" id="ProtNLM"/>
    </source>
</evidence>
<accession>A0ABQ8RNF5</accession>
<evidence type="ECO:0000256" key="1">
    <source>
        <dbReference type="SAM" id="SignalP"/>
    </source>
</evidence>
<name>A0ABQ8RNF5_FUSEQ</name>
<gene>
    <name evidence="2" type="ORF">NW768_002216</name>
</gene>
<dbReference type="EMBL" id="JAOQBH010000003">
    <property type="protein sequence ID" value="KAJ4138392.1"/>
    <property type="molecule type" value="Genomic_DNA"/>
</dbReference>
<keyword evidence="3" id="KW-1185">Reference proteome</keyword>
<proteinExistence type="predicted"/>
<keyword evidence="1" id="KW-0732">Signal</keyword>
<evidence type="ECO:0000313" key="2">
    <source>
        <dbReference type="EMBL" id="KAJ4138392.1"/>
    </source>
</evidence>
<sequence>MLLIHASLKGSLVLLDVQTAIIESYQGRDHEVVVLRLAFDKNTGPCFVAQPQRLNVATSRHKLFMAAFGHIRTEIAENIDKSIKNITLEGVKTSVQPRMFVNWFVEHNRLARVKGDR</sequence>